<dbReference type="PANTHER" id="PTHR35333:SF3">
    <property type="entry name" value="BETA-LACTAMASE-TYPE TRANSPEPTIDASE FOLD CONTAINING PROTEIN"/>
    <property type="match status" value="1"/>
</dbReference>
<dbReference type="InterPro" id="IPR000871">
    <property type="entry name" value="Beta-lactam_class-A"/>
</dbReference>
<dbReference type="GO" id="GO:0046677">
    <property type="term" value="P:response to antibiotic"/>
    <property type="evidence" value="ECO:0007669"/>
    <property type="project" value="InterPro"/>
</dbReference>
<gene>
    <name evidence="2" type="ORF">CA983_08420</name>
</gene>
<proteinExistence type="predicted"/>
<sequence length="319" mass="33566">MPDGQNRTPTKRGLRAHTLRACTATAVVASLAACSAIGPPYEAQAPLARAGEPAPGPAAPPRRDRGATLARALRTILPGGNTRLAVAVLDQDSGNQEIASYRPDATFDTASIIKVGILATLLLQAQDEHRELTAAERRDAEAMIRTSDNEAANSLWRAIGEAEGLDAANERLGLSSTRGGPGISWGLTQTTATDQVKLLRAVFSRGPMASARSPDGLSQVSRAYIRDLMGQVAQDQDWGVSAAGPQGSRWALKNGWVQRSTTGLWVINSIGQVTVHGRRYLVSVLSGGNASMESGISLVERAARAAIGAASAHVRPWPQ</sequence>
<evidence type="ECO:0000259" key="1">
    <source>
        <dbReference type="Pfam" id="PF13354"/>
    </source>
</evidence>
<dbReference type="InterPro" id="IPR012338">
    <property type="entry name" value="Beta-lactam/transpept-like"/>
</dbReference>
<dbReference type="SUPFAM" id="SSF56601">
    <property type="entry name" value="beta-lactamase/transpeptidase-like"/>
    <property type="match status" value="1"/>
</dbReference>
<organism evidence="2 3">
    <name type="scientific">Streptomyces swartbergensis</name>
    <dbReference type="NCBI Taxonomy" id="487165"/>
    <lineage>
        <taxon>Bacteria</taxon>
        <taxon>Bacillati</taxon>
        <taxon>Actinomycetota</taxon>
        <taxon>Actinomycetes</taxon>
        <taxon>Kitasatosporales</taxon>
        <taxon>Streptomycetaceae</taxon>
        <taxon>Streptomyces</taxon>
    </lineage>
</organism>
<dbReference type="Proteomes" id="UP000195105">
    <property type="component" value="Unassembled WGS sequence"/>
</dbReference>
<dbReference type="EMBL" id="NGFN01000033">
    <property type="protein sequence ID" value="OUD03682.1"/>
    <property type="molecule type" value="Genomic_DNA"/>
</dbReference>
<evidence type="ECO:0000313" key="2">
    <source>
        <dbReference type="EMBL" id="OUD03682.1"/>
    </source>
</evidence>
<dbReference type="PROSITE" id="PS51257">
    <property type="entry name" value="PROKAR_LIPOPROTEIN"/>
    <property type="match status" value="1"/>
</dbReference>
<dbReference type="GO" id="GO:0008800">
    <property type="term" value="F:beta-lactamase activity"/>
    <property type="evidence" value="ECO:0007669"/>
    <property type="project" value="InterPro"/>
</dbReference>
<dbReference type="Pfam" id="PF13354">
    <property type="entry name" value="Beta-lactamase2"/>
    <property type="match status" value="1"/>
</dbReference>
<keyword evidence="3" id="KW-1185">Reference proteome</keyword>
<reference evidence="2 3" key="1">
    <citation type="submission" date="2017-05" db="EMBL/GenBank/DDBJ databases">
        <title>Biotechnological potential of actinobacteria isolated from South African environments.</title>
        <authorList>
            <person name="Le Roes-Hill M."/>
            <person name="Prins A."/>
            <person name="Durrell K.A."/>
        </authorList>
    </citation>
    <scope>NUCLEOTIDE SEQUENCE [LARGE SCALE GENOMIC DNA]</scope>
    <source>
        <strain evidence="2 3">HMC13</strain>
    </source>
</reference>
<accession>A0A243S7L7</accession>
<dbReference type="AlphaFoldDB" id="A0A243S7L7"/>
<comment type="caution">
    <text evidence="2">The sequence shown here is derived from an EMBL/GenBank/DDBJ whole genome shotgun (WGS) entry which is preliminary data.</text>
</comment>
<protein>
    <recommendedName>
        <fullName evidence="1">Beta-lactamase class A catalytic domain-containing protein</fullName>
    </recommendedName>
</protein>
<feature type="domain" description="Beta-lactamase class A catalytic" evidence="1">
    <location>
        <begin position="140"/>
        <end position="285"/>
    </location>
</feature>
<dbReference type="GO" id="GO:0030655">
    <property type="term" value="P:beta-lactam antibiotic catabolic process"/>
    <property type="evidence" value="ECO:0007669"/>
    <property type="project" value="InterPro"/>
</dbReference>
<dbReference type="PANTHER" id="PTHR35333">
    <property type="entry name" value="BETA-LACTAMASE"/>
    <property type="match status" value="1"/>
</dbReference>
<dbReference type="InterPro" id="IPR045155">
    <property type="entry name" value="Beta-lactam_cat"/>
</dbReference>
<dbReference type="Gene3D" id="3.40.710.10">
    <property type="entry name" value="DD-peptidase/beta-lactamase superfamily"/>
    <property type="match status" value="1"/>
</dbReference>
<evidence type="ECO:0000313" key="3">
    <source>
        <dbReference type="Proteomes" id="UP000195105"/>
    </source>
</evidence>
<name>A0A243S7L7_9ACTN</name>